<keyword evidence="1" id="KW-1133">Transmembrane helix</keyword>
<dbReference type="Pfam" id="PF14897">
    <property type="entry name" value="EpsG"/>
    <property type="match status" value="1"/>
</dbReference>
<feature type="transmembrane region" description="Helical" evidence="1">
    <location>
        <begin position="156"/>
        <end position="179"/>
    </location>
</feature>
<gene>
    <name evidence="2" type="ORF">CJ673_10705</name>
</gene>
<feature type="transmembrane region" description="Helical" evidence="1">
    <location>
        <begin position="258"/>
        <end position="276"/>
    </location>
</feature>
<proteinExistence type="predicted"/>
<feature type="transmembrane region" description="Helical" evidence="1">
    <location>
        <begin position="87"/>
        <end position="104"/>
    </location>
</feature>
<dbReference type="Proteomes" id="UP000238281">
    <property type="component" value="Unassembled WGS sequence"/>
</dbReference>
<accession>A0A2S9T0V1</accession>
<comment type="caution">
    <text evidence="2">The sequence shown here is derived from an EMBL/GenBank/DDBJ whole genome shotgun (WGS) entry which is preliminary data.</text>
</comment>
<organism evidence="2 3">
    <name type="scientific">Aliarcobacter cryaerophilus</name>
    <dbReference type="NCBI Taxonomy" id="28198"/>
    <lineage>
        <taxon>Bacteria</taxon>
        <taxon>Pseudomonadati</taxon>
        <taxon>Campylobacterota</taxon>
        <taxon>Epsilonproteobacteria</taxon>
        <taxon>Campylobacterales</taxon>
        <taxon>Arcobacteraceae</taxon>
        <taxon>Aliarcobacter</taxon>
    </lineage>
</organism>
<evidence type="ECO:0000313" key="3">
    <source>
        <dbReference type="Proteomes" id="UP000238281"/>
    </source>
</evidence>
<evidence type="ECO:0008006" key="4">
    <source>
        <dbReference type="Google" id="ProtNLM"/>
    </source>
</evidence>
<feature type="transmembrane region" description="Helical" evidence="1">
    <location>
        <begin position="226"/>
        <end position="246"/>
    </location>
</feature>
<feature type="transmembrane region" description="Helical" evidence="1">
    <location>
        <begin position="28"/>
        <end position="51"/>
    </location>
</feature>
<dbReference type="EMBL" id="NXGE01000012">
    <property type="protein sequence ID" value="PRM92483.1"/>
    <property type="molecule type" value="Genomic_DNA"/>
</dbReference>
<feature type="transmembrane region" description="Helical" evidence="1">
    <location>
        <begin position="116"/>
        <end position="136"/>
    </location>
</feature>
<evidence type="ECO:0000313" key="2">
    <source>
        <dbReference type="EMBL" id="PRM92483.1"/>
    </source>
</evidence>
<dbReference type="InterPro" id="IPR049458">
    <property type="entry name" value="EpsG-like"/>
</dbReference>
<protein>
    <recommendedName>
        <fullName evidence="4">EpsG family protein</fullName>
    </recommendedName>
</protein>
<dbReference type="AlphaFoldDB" id="A0A2S9T0V1"/>
<name>A0A2S9T0V1_9BACT</name>
<sequence length="349" mass="41412">MIPYFLLLGYLSIFLIFSKNVKSDLFFYLSFFTLTLFSGLRFDVGVDFMSYNQMFEDFKNDSALFLFEPANMMIINIINMLSIDYQVIFFIYSVIIMFGVFYFIKKLSPLKELSILLFVTVGIFYFSTFNGIRQWAAISIGLIAIVKLIEKKHIQFLILVILATLFHLSALLLFIFIFFKIRFSKFYLIGIFLASIISIKFFIFLINNTKYSIYLDLLRFDSQGNSLLLMIYILALVYTLLFFKYFNKNNILNTSEIVLLNMNLMSILVLIIGYIMKIDFLSLMRVNMYFQMQLIILIPMIIYKLKNPQIRFMLMYLGVVFLFFYFFITIYKNGIIYNLVPYKHILYNL</sequence>
<feature type="transmembrane region" description="Helical" evidence="1">
    <location>
        <begin position="288"/>
        <end position="305"/>
    </location>
</feature>
<evidence type="ECO:0000256" key="1">
    <source>
        <dbReference type="SAM" id="Phobius"/>
    </source>
</evidence>
<feature type="transmembrane region" description="Helical" evidence="1">
    <location>
        <begin position="186"/>
        <end position="206"/>
    </location>
</feature>
<keyword evidence="1" id="KW-0472">Membrane</keyword>
<reference evidence="2 3" key="1">
    <citation type="submission" date="2017-09" db="EMBL/GenBank/DDBJ databases">
        <title>Reassesment of A. cryaerophilus.</title>
        <authorList>
            <person name="Perez-Cataluna A."/>
            <person name="Collado L."/>
            <person name="Salgado O."/>
            <person name="Lefinanco V."/>
            <person name="Figueras M.J."/>
        </authorList>
    </citation>
    <scope>NUCLEOTIDE SEQUENCE [LARGE SCALE GENOMIC DNA]</scope>
    <source>
        <strain evidence="2 3">LMG 10210</strain>
    </source>
</reference>
<keyword evidence="1" id="KW-0812">Transmembrane</keyword>
<feature type="transmembrane region" description="Helical" evidence="1">
    <location>
        <begin position="312"/>
        <end position="331"/>
    </location>
</feature>